<evidence type="ECO:0000259" key="10">
    <source>
        <dbReference type="Pfam" id="PF16555"/>
    </source>
</evidence>
<evidence type="ECO:0000256" key="6">
    <source>
        <dbReference type="ARBA" id="ARBA00023088"/>
    </source>
</evidence>
<keyword evidence="5" id="KW-0732">Signal</keyword>
<evidence type="ECO:0000259" key="11">
    <source>
        <dbReference type="Pfam" id="PF17802"/>
    </source>
</evidence>
<dbReference type="Pfam" id="PF16555">
    <property type="entry name" value="GramPos_pilinD1"/>
    <property type="match status" value="1"/>
</dbReference>
<dbReference type="Gene3D" id="2.60.40.10">
    <property type="entry name" value="Immunoglobulins"/>
    <property type="match status" value="3"/>
</dbReference>
<dbReference type="Proteomes" id="UP000220621">
    <property type="component" value="Unassembled WGS sequence"/>
</dbReference>
<evidence type="ECO:0000313" key="12">
    <source>
        <dbReference type="EMBL" id="PEM56808.1"/>
    </source>
</evidence>
<evidence type="ECO:0000256" key="5">
    <source>
        <dbReference type="ARBA" id="ARBA00022729"/>
    </source>
</evidence>
<organism evidence="12 13">
    <name type="scientific">Bacillus wiedmannii</name>
    <dbReference type="NCBI Taxonomy" id="1890302"/>
    <lineage>
        <taxon>Bacteria</taxon>
        <taxon>Bacillati</taxon>
        <taxon>Bacillota</taxon>
        <taxon>Bacilli</taxon>
        <taxon>Bacillales</taxon>
        <taxon>Bacillaceae</taxon>
        <taxon>Bacillus</taxon>
        <taxon>Bacillus cereus group</taxon>
    </lineage>
</organism>
<accession>A0A2B5XTA0</accession>
<comment type="subcellular location">
    <subcellularLocation>
        <location evidence="1">Secreted</location>
        <location evidence="1">Cell wall</location>
        <topology evidence="1">Peptidoglycan-anchor</topology>
    </subcellularLocation>
</comment>
<comment type="similarity">
    <text evidence="2">Belongs to the serine-aspartate repeat-containing protein (SDr) family.</text>
</comment>
<dbReference type="Pfam" id="PF00746">
    <property type="entry name" value="Gram_pos_anchor"/>
    <property type="match status" value="1"/>
</dbReference>
<evidence type="ECO:0000313" key="13">
    <source>
        <dbReference type="Proteomes" id="UP000220621"/>
    </source>
</evidence>
<feature type="compositionally biased region" description="Basic and acidic residues" evidence="7">
    <location>
        <begin position="49"/>
        <end position="60"/>
    </location>
</feature>
<evidence type="ECO:0000256" key="2">
    <source>
        <dbReference type="ARBA" id="ARBA00007257"/>
    </source>
</evidence>
<proteinExistence type="inferred from homology"/>
<keyword evidence="8" id="KW-1133">Transmembrane helix</keyword>
<dbReference type="InterPro" id="IPR019931">
    <property type="entry name" value="LPXTG_anchor"/>
</dbReference>
<reference evidence="12 13" key="1">
    <citation type="submission" date="2017-09" db="EMBL/GenBank/DDBJ databases">
        <title>Large-scale bioinformatics analysis of Bacillus genomes uncovers conserved roles of natural products in bacterial physiology.</title>
        <authorList>
            <consortium name="Agbiome Team Llc"/>
            <person name="Bleich R.M."/>
            <person name="Grubbs K.J."/>
            <person name="Santa Maria K.C."/>
            <person name="Allen S.E."/>
            <person name="Farag S."/>
            <person name="Shank E.A."/>
            <person name="Bowers A."/>
        </authorList>
    </citation>
    <scope>NUCLEOTIDE SEQUENCE [LARGE SCALE GENOMIC DNA]</scope>
    <source>
        <strain evidence="12 13">AFS010764</strain>
    </source>
</reference>
<dbReference type="InterPro" id="IPR026466">
    <property type="entry name" value="Fim_isopep_form_D2_dom"/>
</dbReference>
<comment type="caution">
    <text evidence="12">The sequence shown here is derived from an EMBL/GenBank/DDBJ whole genome shotgun (WGS) entry which is preliminary data.</text>
</comment>
<dbReference type="InterPro" id="IPR032364">
    <property type="entry name" value="GramPos_pilinD1_N"/>
</dbReference>
<keyword evidence="4" id="KW-0964">Secreted</keyword>
<feature type="region of interest" description="Disordered" evidence="7">
    <location>
        <begin position="49"/>
        <end position="78"/>
    </location>
</feature>
<dbReference type="Pfam" id="PF17802">
    <property type="entry name" value="SpaA"/>
    <property type="match status" value="2"/>
</dbReference>
<dbReference type="NCBIfam" id="TIGR01167">
    <property type="entry name" value="LPXTG_anchor"/>
    <property type="match status" value="1"/>
</dbReference>
<name>A0A2B5XTA0_9BACI</name>
<feature type="domain" description="Gram-positive cocci surface proteins LPxTG" evidence="9">
    <location>
        <begin position="531"/>
        <end position="565"/>
    </location>
</feature>
<feature type="domain" description="SpaA-like prealbumin fold" evidence="11">
    <location>
        <begin position="428"/>
        <end position="530"/>
    </location>
</feature>
<dbReference type="NCBIfam" id="TIGR04226">
    <property type="entry name" value="RrgB_K2N_iso_D2"/>
    <property type="match status" value="1"/>
</dbReference>
<gene>
    <name evidence="12" type="ORF">CN611_10245</name>
</gene>
<evidence type="ECO:0000256" key="1">
    <source>
        <dbReference type="ARBA" id="ARBA00004168"/>
    </source>
</evidence>
<evidence type="ECO:0000259" key="9">
    <source>
        <dbReference type="Pfam" id="PF00746"/>
    </source>
</evidence>
<evidence type="ECO:0000256" key="3">
    <source>
        <dbReference type="ARBA" id="ARBA00022512"/>
    </source>
</evidence>
<evidence type="ECO:0000256" key="4">
    <source>
        <dbReference type="ARBA" id="ARBA00022525"/>
    </source>
</evidence>
<dbReference type="AlphaFoldDB" id="A0A2B5XTA0"/>
<dbReference type="SUPFAM" id="SSF49478">
    <property type="entry name" value="Cna protein B-type domain"/>
    <property type="match status" value="2"/>
</dbReference>
<protein>
    <recommendedName>
        <fullName evidence="14">Adhesin</fullName>
    </recommendedName>
</protein>
<evidence type="ECO:0000256" key="8">
    <source>
        <dbReference type="SAM" id="Phobius"/>
    </source>
</evidence>
<keyword evidence="3" id="KW-0134">Cell wall</keyword>
<dbReference type="PANTHER" id="PTHR36108">
    <property type="entry name" value="COLOSSIN-B-RELATED"/>
    <property type="match status" value="1"/>
</dbReference>
<dbReference type="Gene3D" id="2.60.40.740">
    <property type="match status" value="1"/>
</dbReference>
<evidence type="ECO:0008006" key="14">
    <source>
        <dbReference type="Google" id="ProtNLM"/>
    </source>
</evidence>
<dbReference type="InterPro" id="IPR041033">
    <property type="entry name" value="SpaA_PFL_dom_1"/>
</dbReference>
<dbReference type="InterPro" id="IPR013783">
    <property type="entry name" value="Ig-like_fold"/>
</dbReference>
<keyword evidence="6" id="KW-0572">Peptidoglycan-anchor</keyword>
<dbReference type="PANTHER" id="PTHR36108:SF13">
    <property type="entry name" value="COLOSSIN-B-RELATED"/>
    <property type="match status" value="1"/>
</dbReference>
<feature type="domain" description="Gram-positive pilin subunit D1 N-terminal" evidence="10">
    <location>
        <begin position="40"/>
        <end position="180"/>
    </location>
</feature>
<evidence type="ECO:0000256" key="7">
    <source>
        <dbReference type="SAM" id="MobiDB-lite"/>
    </source>
</evidence>
<dbReference type="EMBL" id="NUDL01000027">
    <property type="protein sequence ID" value="PEM56808.1"/>
    <property type="molecule type" value="Genomic_DNA"/>
</dbReference>
<feature type="transmembrane region" description="Helical" evidence="8">
    <location>
        <begin position="533"/>
        <end position="562"/>
    </location>
</feature>
<keyword evidence="8" id="KW-0472">Membrane</keyword>
<sequence length="569" mass="62674">MIEVVKGIREMKKIFSVLLVFFLTFSTWSSVLVKAASPSKGTLTIHKYEQEKEKEKEKDGAPGLEGDGSANQEVPTNAKPLKGVTFEVKRVASFEKISNDGKIVKEDVKPIMGATPTQVVTDNNGQAVLKDLPLGRYEVKEVAGPPHVNLNPNTYTVDIPLTNKEGKVLNYDVHMYPKNEIKRGAFDLVKTGANEKALAGAVFSLFKKDGTEVKKELVTDGKGHIRVQGLEYGEYYFQETKAPKGYVLDPTKHEFFIKNSGTINEDGTITSGTVVKVEVQNYEEPNIDKKINGDLEALPINPLTNYNYDIKTLIPEDIKEYKKYVVTDTLDNRLMIQGKPVVKIDGTEVNASIVEVAVEGQKVTATVKDFTKLDGKKEFHLQIKSQVKEGVLSGSEILNTAKIDFINKNDVIGEKESKPVVVVPTTGIIELTKVDGADKKKLKGAEFVLKDKNGKIVVVAGKEVTGVSDENGVIKWTNIPYGDYQIFETKAPTYKKEDGTTASYQLLKDPIDVKISENNQTVKLSIENNKSGWVLPVTGGIGTTLFTVLGLALMATAAFVFFRKKFANN</sequence>
<keyword evidence="8" id="KW-0812">Transmembrane</keyword>
<feature type="domain" description="SpaA-like prealbumin fold" evidence="11">
    <location>
        <begin position="186"/>
        <end position="264"/>
    </location>
</feature>